<feature type="compositionally biased region" description="Low complexity" evidence="6">
    <location>
        <begin position="1789"/>
        <end position="1808"/>
    </location>
</feature>
<evidence type="ECO:0000256" key="3">
    <source>
        <dbReference type="ARBA" id="ARBA00022737"/>
    </source>
</evidence>
<sequence>MADSEVLKKLKDIPFKIQTASLKGRRDVLEEIQNVLSTPGITEPAVRYVCRVLLLTLNRYRDSTSQYYVKNLLIYLGTEHREWTLKNLLPALLEVSDHLKCISPSKNTSQTGLYALRWTTILVEGSLGATEDVLDYNTLVLAQVNLLSVVTAYGDKKKNDKGYSMLHNTWKAMGNEKLQKWLNVLLSQAPESGPQLCVAFSALCRHAKQINDEALIYSHKAKMLDSFIKSLISVKARPNANFIRGSSDLLHLLQASDVQETLLPALQKAMLRSPETIVEAVGEVLANLDVYVDGVAVEIGKSLIANLHSRDGWVRGGAEGAVRALARRVAAPPAARALLEHAFAHYHGAAGKLTSSEDKIAVLNGVGTLHELAVVPEERARLFDELAAQISRVLDSESHERTLCAALDALYCWTISLNMPLPEKILQIYQKGLSAKSTTQAVRIAYTSLVSRALRRGPAHAPALRPALLAAVERAAQQPLQHLVVSEGISAMAALAQLDADGELPAQGGAWAALTHPQKHVLLHERVLAAATDDGTRPPHSPHSPLLQTCPLYYYYIHINDSTCCSRLATILIQVVLLCRTVLGKYDSVARDQNSPVMKAFILVLLSPMKPVRSAALEEARALLADRDKAFLAKNLVMKLNEVLDEGKIFAVKEKTPPEEKPDVTGKMILDCVHALCSYKDYRQEELERLALEALPSCHHPLVAGGRRAWLAVLAYLRLEPPRLVAAHAARLRSAYVAGFSPTETMRGVVGTLARCSPEALGGAALRAALDALQRPDLLAVTRDDYFVYLTPPGLLYDKSVVPGNEDNKEMNLKRESKAYSYKEQLEELQLRREMEEKRRREGKLKEVPLTAKQKEAIKNQLAKESAIRERLVALNSCVEKAVALVEAVSEGSAAALGVQARRIVRAMLAALRSPLAAPRLAPAYRALRRALLPRHPQLADHVARTTLSWPTTWRAPRSGRARFTSALARLPRPAPRAAAAPPAAGRPRGAHHAQVEPASPPHSPAYRALRRALLPRHPQLADHVARTTLSWPTTWRAPRSGRARFTSALARLPRPAPRAAAAPPAAGRPRGAHHAQVEPASPPHSPAYRALRRALLPRHPQLADHVARTTLSWPTTWRAPRSGRARFTSALARLPRPAPRAAAAPPAAGRPRGAHHAQVEPASPPHSPAYRALRRALLPRHPQLADHVARTTLSWPTTWRAPRSGRARFTSALARLPRPAPRAAAAPPAAGRPRGAHHAQVEPASPPHSPAYRALRRALLPRHPQLADHVARTTLSWPTTWRAPRSGRARFTSALARLPRPAPRAAAAPPAAGRPRGAHHAQVEPASPPHSPAYRALRRALLPRHPQLADHVARTTLSWPTTWRAPRSGRARFTSALARLPRPAPRAAAAPPAAGRPRGAHHAQVEPASPPHSPAYRALRRALLPRHPQLADHVARTTLSWPTTWRAPRSGRARFTSALARLPRPAPRAAAAPPAAGRPRGAHHAQVEPASPPHSPAYRALRRALLPRHPQLADHVARTTLSWPTTWRAPRSGRARFTSALARLPRPAPRAAAAPPAAGRPRGAHHAQVEPASPPHSPAYRALRRALLPRHPQLADHVARTTLSWPTTWRAPRSGRARFTSALARLPRPAPRAAAAPPAAGRPRGAHHAQVEPASPPHSPAYRALRRALLPRHPQLADHVARTTLSWPTTWRAPRSGRARFTSALARLPRPAPRAAAAPPAAGRPRGAHHAQVEPASPPHSPAYRALRRALLPRHPQLADHVARTTLSWPTTWRAPRSGRARFTSALARLPRPAPRAAAAPPAAGRPRGAHHAQVEPASPPHSPAYRALRRALLPRHPQLADHVARTTLSWPTTWRAPRSGRARFTSALARLPRPAPRAAAAPPAAGRPRGAHHAQVEPASPPHSPAYRALRRALLPRHPQLADHLARTTLRLHKPQCDLDPSWEEEDLAKATVRTINLVYAATAATTAGSKPDDDAEDSQTTDHFTAPGFCYVFPLLKQGLTSSWARADEATMVHGLAVISQHAALRGDCSCPLGDPLHPQLFPVDQMFRLLIDLIGSCSGRVMAACTVALLETARCAARAPLFYDDVLCLLDGLQNPLQVVRDAALRALQSVAGRLPPFLEDPQHALTLTMRLYVATFDVNEDNKALAEELWAQLPRAGAWVAGAAEELQELLLQQVQHPADEIRRAAAAALAELVARAPDPPAAADRVLQSLHDIYDEKLPLIPAVLDAFGHETAAAVDAWGARRGVALALDALAPRVAPAAVPAAMAFFVRRALADRNDAVRDAMLAAAMALVELHGKETLSSQLPVFEQFLDTAPKSGGYDAVRQAVVLLVGSLARHLAPDDARLRPITLRLISALSTPSQQVQEAVSNCLPHLVTSPALEADIPSIVTKLLKQLLTAEKYGERKGAAYGIAGIIKGLGILSLKQLDVMGKLTDAIQEKKNYKYREGALFGFEMLSSKLGRLFEPYIVHVLPHLLLCFGDPSQYVRAAADDTAKLIMSRLSAHGVKLVLPSLLQALQDDNWRTKAGSIELLGAMAYCAPKQLSSCLPSIVPKLIEVLSDSHMRVQEAGAEALKVIGSVIRNPEIQAIVPVLLQALQDPSNKTSLCLQTLLDTKFVHFIDAPSLALIMPVVERAFLDRSTETRKMAAQIIGNMYSLTDQKDLLPYLPSIIPGLKSSLLDPVPEVRSVSARALGAMVRGMGESSFEELLPWLMHTLTSETSSVDRSGAAQGLSEVVAGLGSHKLHKIMPDIIATAERTDIAPHVKDGYIMMFIYMPGAFTDEFTPYIGQIINPILQALADENEYVRETALKAGQRIVNLYAESAITLLLPELERGLFDDNWRIRYSSVQLLGDLLYRISGVSGKMSTETASEDDNFGTEHSHKAIMNALGPERRNRVLAGLYMGRSDVALMVRQAALHVWKVVVTNTPKTLREILPTLFNLLLGCLASTSYDKRQVAARTLGDLVRKLGERVLPDIVPILERGLRSERADQRQGVCIGLGEILASTSRDAVLGFADGLVPTVRTALCDALPEVRVAAARAFDSLHATIGNKALDDILPPMLDALRDPDPAVADAALDGLKQVMAIKSRAVLPYLVPVLTGAGGPGSGAVDTRALSALAAAAGSALTRHLPRVLPALLAALVAARGTPAEARELDYCRDALLPVLDDAGVRCIIDTLMESVRAGAGAVAGAGADERRRAAAALLCAFVTHTRADLIPHVPALLRGLLLLFAERERDVLLMAWEALSALTRMLEAEKQLGYVSEVRQAVRYAAADLKGEPLPGFCLPKGIAPILPLFREAILNGLPEEKENAALMLGEVIKLTTAAAIQPSVVHITGPLIRILGDRFSSSVKAAVLETLALLLSKVGVILKQFLPQLQTTFVKGLSDPNRPVRIKAGLALSQLVLIHTRADPLFLEVHNGVKNAEDLSVKETMLQALRSVITNGGDKMSEQLALTVLAMLTCPALLAHPEDPPRSGAGGCLGALLHCLPPAHRDAALLHHVLAAGNPTQSAATEDWLLTHGRSCALFVALKETPDQVYRDHFEEKIDKALLGYLASDKTPIVCNGIRGIGYLIRYLLEKDRPVPPNILSQFVRSMNHSNNDVKQLMARACTLVGRAGALEARGAGVDVLRALLPALVNGTKEKNTYVRANSEIALRAVLRLQHDDTFHQQCMALLEEGMREALGDVVTRVLRRAVLDGRDEDLDCTLVT</sequence>
<keyword evidence="9" id="KW-1185">Reference proteome</keyword>
<dbReference type="InterPro" id="IPR016024">
    <property type="entry name" value="ARM-type_fold"/>
</dbReference>
<feature type="region of interest" description="Disordered" evidence="6">
    <location>
        <begin position="1789"/>
        <end position="1825"/>
    </location>
</feature>
<feature type="compositionally biased region" description="Low complexity" evidence="6">
    <location>
        <begin position="969"/>
        <end position="988"/>
    </location>
</feature>
<dbReference type="Pfam" id="PF24993">
    <property type="entry name" value="GNC1_N"/>
    <property type="match status" value="1"/>
</dbReference>
<evidence type="ECO:0000313" key="9">
    <source>
        <dbReference type="Proteomes" id="UP001153954"/>
    </source>
</evidence>
<proteinExistence type="inferred from homology"/>
<dbReference type="Gene3D" id="1.25.10.10">
    <property type="entry name" value="Leucine-rich Repeat Variant"/>
    <property type="match status" value="5"/>
</dbReference>
<evidence type="ECO:0000256" key="4">
    <source>
        <dbReference type="PROSITE-ProRule" id="PRU00103"/>
    </source>
</evidence>
<feature type="compositionally biased region" description="Low complexity" evidence="6">
    <location>
        <begin position="1543"/>
        <end position="1562"/>
    </location>
</feature>
<name>A0AAU9TM06_EUPED</name>
<feature type="region of interest" description="Disordered" evidence="6">
    <location>
        <begin position="1133"/>
        <end position="1169"/>
    </location>
</feature>
<evidence type="ECO:0000256" key="1">
    <source>
        <dbReference type="ARBA" id="ARBA00007366"/>
    </source>
</evidence>
<keyword evidence="5" id="KW-0175">Coiled coil</keyword>
<feature type="region of interest" description="Disordered" evidence="6">
    <location>
        <begin position="1707"/>
        <end position="1743"/>
    </location>
</feature>
<evidence type="ECO:0000256" key="6">
    <source>
        <dbReference type="SAM" id="MobiDB-lite"/>
    </source>
</evidence>
<organism evidence="8 9">
    <name type="scientific">Euphydryas editha</name>
    <name type="common">Edith's checkerspot</name>
    <dbReference type="NCBI Taxonomy" id="104508"/>
    <lineage>
        <taxon>Eukaryota</taxon>
        <taxon>Metazoa</taxon>
        <taxon>Ecdysozoa</taxon>
        <taxon>Arthropoda</taxon>
        <taxon>Hexapoda</taxon>
        <taxon>Insecta</taxon>
        <taxon>Pterygota</taxon>
        <taxon>Neoptera</taxon>
        <taxon>Endopterygota</taxon>
        <taxon>Lepidoptera</taxon>
        <taxon>Glossata</taxon>
        <taxon>Ditrysia</taxon>
        <taxon>Papilionoidea</taxon>
        <taxon>Nymphalidae</taxon>
        <taxon>Nymphalinae</taxon>
        <taxon>Euphydryas</taxon>
    </lineage>
</organism>
<comment type="similarity">
    <text evidence="1">Belongs to the GCN1 family.</text>
</comment>
<dbReference type="GO" id="GO:0034198">
    <property type="term" value="P:cellular response to amino acid starvation"/>
    <property type="evidence" value="ECO:0007669"/>
    <property type="project" value="TreeGrafter"/>
</dbReference>
<feature type="repeat" description="HEAT" evidence="4">
    <location>
        <begin position="2555"/>
        <end position="2592"/>
    </location>
</feature>
<feature type="compositionally biased region" description="Low complexity" evidence="6">
    <location>
        <begin position="1707"/>
        <end position="1726"/>
    </location>
</feature>
<dbReference type="GO" id="GO:0000226">
    <property type="term" value="P:microtubule cytoskeleton organization"/>
    <property type="evidence" value="ECO:0007669"/>
    <property type="project" value="UniProtKB-ARBA"/>
</dbReference>
<feature type="repeat" description="HEAT" evidence="4">
    <location>
        <begin position="3022"/>
        <end position="3059"/>
    </location>
</feature>
<dbReference type="FunFam" id="1.25.10.10:FF:000096">
    <property type="entry name" value="eIF-2-alpha kinase activator gcn1"/>
    <property type="match status" value="1"/>
</dbReference>
<feature type="compositionally biased region" description="Low complexity" evidence="6">
    <location>
        <begin position="1625"/>
        <end position="1644"/>
    </location>
</feature>
<dbReference type="SUPFAM" id="SSF48371">
    <property type="entry name" value="ARM repeat"/>
    <property type="match status" value="5"/>
</dbReference>
<accession>A0AAU9TM06</accession>
<dbReference type="GO" id="GO:0006417">
    <property type="term" value="P:regulation of translation"/>
    <property type="evidence" value="ECO:0007669"/>
    <property type="project" value="TreeGrafter"/>
</dbReference>
<keyword evidence="2" id="KW-0597">Phosphoprotein</keyword>
<dbReference type="Pfam" id="PF23271">
    <property type="entry name" value="HEAT_GCN1"/>
    <property type="match status" value="1"/>
</dbReference>
<feature type="region of interest" description="Disordered" evidence="6">
    <location>
        <begin position="1461"/>
        <end position="1497"/>
    </location>
</feature>
<dbReference type="PROSITE" id="PS50077">
    <property type="entry name" value="HEAT_REPEAT"/>
    <property type="match status" value="3"/>
</dbReference>
<feature type="region of interest" description="Disordered" evidence="6">
    <location>
        <begin position="969"/>
        <end position="1005"/>
    </location>
</feature>
<dbReference type="Pfam" id="PF24987">
    <property type="entry name" value="HEAT_EF3_N"/>
    <property type="match status" value="2"/>
</dbReference>
<dbReference type="SMART" id="SM01349">
    <property type="entry name" value="TOG"/>
    <property type="match status" value="1"/>
</dbReference>
<feature type="region of interest" description="Disordered" evidence="6">
    <location>
        <begin position="1379"/>
        <end position="1415"/>
    </location>
</feature>
<feature type="region of interest" description="Disordered" evidence="6">
    <location>
        <begin position="1625"/>
        <end position="1661"/>
    </location>
</feature>
<dbReference type="Pfam" id="PF25801">
    <property type="entry name" value="HEAT_GCN1_C_2"/>
    <property type="match status" value="1"/>
</dbReference>
<dbReference type="InterPro" id="IPR056810">
    <property type="entry name" value="GNC1-like_N"/>
</dbReference>
<feature type="domain" description="TOG" evidence="7">
    <location>
        <begin position="2379"/>
        <end position="2614"/>
    </location>
</feature>
<feature type="compositionally biased region" description="Low complexity" evidence="6">
    <location>
        <begin position="1133"/>
        <end position="1152"/>
    </location>
</feature>
<evidence type="ECO:0000259" key="7">
    <source>
        <dbReference type="SMART" id="SM01349"/>
    </source>
</evidence>
<dbReference type="InterPro" id="IPR021133">
    <property type="entry name" value="HEAT_type_2"/>
</dbReference>
<feature type="compositionally biased region" description="Low complexity" evidence="6">
    <location>
        <begin position="1461"/>
        <end position="1480"/>
    </location>
</feature>
<feature type="compositionally biased region" description="Low complexity" evidence="6">
    <location>
        <begin position="1051"/>
        <end position="1070"/>
    </location>
</feature>
<feature type="repeat" description="HEAT" evidence="4">
    <location>
        <begin position="2674"/>
        <end position="2712"/>
    </location>
</feature>
<dbReference type="GO" id="GO:0019887">
    <property type="term" value="F:protein kinase regulator activity"/>
    <property type="evidence" value="ECO:0007669"/>
    <property type="project" value="TreeGrafter"/>
</dbReference>
<dbReference type="PANTHER" id="PTHR23346:SF7">
    <property type="entry name" value="STALLED RIBOSOME SENSOR GCN1"/>
    <property type="match status" value="1"/>
</dbReference>
<feature type="compositionally biased region" description="Low complexity" evidence="6">
    <location>
        <begin position="1379"/>
        <end position="1398"/>
    </location>
</feature>
<feature type="region of interest" description="Disordered" evidence="6">
    <location>
        <begin position="1543"/>
        <end position="1579"/>
    </location>
</feature>
<feature type="region of interest" description="Disordered" evidence="6">
    <location>
        <begin position="1871"/>
        <end position="1907"/>
    </location>
</feature>
<dbReference type="Proteomes" id="UP001153954">
    <property type="component" value="Unassembled WGS sequence"/>
</dbReference>
<dbReference type="Pfam" id="PF24984">
    <property type="entry name" value="HEAT_EF3_GNC1"/>
    <property type="match status" value="1"/>
</dbReference>
<dbReference type="InterPro" id="IPR057546">
    <property type="entry name" value="HEAT_GCN1"/>
</dbReference>
<feature type="compositionally biased region" description="Low complexity" evidence="6">
    <location>
        <begin position="1871"/>
        <end position="1890"/>
    </location>
</feature>
<keyword evidence="3" id="KW-0677">Repeat</keyword>
<dbReference type="InterPro" id="IPR034085">
    <property type="entry name" value="TOG"/>
</dbReference>
<dbReference type="FunFam" id="1.25.10.10:FF:000090">
    <property type="entry name" value="eIF-2-alpha kinase activator GCN1"/>
    <property type="match status" value="1"/>
</dbReference>
<comment type="caution">
    <text evidence="8">The sequence shown here is derived from an EMBL/GenBank/DDBJ whole genome shotgun (WGS) entry which is preliminary data.</text>
</comment>
<gene>
    <name evidence="8" type="ORF">EEDITHA_LOCUS3268</name>
</gene>
<dbReference type="GO" id="GO:0005829">
    <property type="term" value="C:cytosol"/>
    <property type="evidence" value="ECO:0007669"/>
    <property type="project" value="TreeGrafter"/>
</dbReference>
<protein>
    <recommendedName>
        <fullName evidence="7">TOG domain-containing protein</fullName>
    </recommendedName>
</protein>
<dbReference type="FunFam" id="1.25.10.10:FF:000162">
    <property type="entry name" value="GCN1, eIF2 alpha kinase activator homolog"/>
    <property type="match status" value="1"/>
</dbReference>
<feature type="region of interest" description="Disordered" evidence="6">
    <location>
        <begin position="1297"/>
        <end position="1333"/>
    </location>
</feature>
<feature type="region of interest" description="Disordered" evidence="6">
    <location>
        <begin position="1215"/>
        <end position="1251"/>
    </location>
</feature>
<dbReference type="PANTHER" id="PTHR23346">
    <property type="entry name" value="TRANSLATIONAL ACTIVATOR GCN1-RELATED"/>
    <property type="match status" value="1"/>
</dbReference>
<feature type="compositionally biased region" description="Low complexity" evidence="6">
    <location>
        <begin position="1297"/>
        <end position="1316"/>
    </location>
</feature>
<feature type="coiled-coil region" evidence="5">
    <location>
        <begin position="819"/>
        <end position="846"/>
    </location>
</feature>
<evidence type="ECO:0000256" key="2">
    <source>
        <dbReference type="ARBA" id="ARBA00022553"/>
    </source>
</evidence>
<feature type="compositionally biased region" description="Low complexity" evidence="6">
    <location>
        <begin position="1215"/>
        <end position="1234"/>
    </location>
</feature>
<evidence type="ECO:0000313" key="8">
    <source>
        <dbReference type="EMBL" id="CAH2086957.1"/>
    </source>
</evidence>
<dbReference type="InterPro" id="IPR011989">
    <property type="entry name" value="ARM-like"/>
</dbReference>
<feature type="region of interest" description="Disordered" evidence="6">
    <location>
        <begin position="1051"/>
        <end position="1087"/>
    </location>
</feature>
<reference evidence="8" key="1">
    <citation type="submission" date="2022-03" db="EMBL/GenBank/DDBJ databases">
        <authorList>
            <person name="Tunstrom K."/>
        </authorList>
    </citation>
    <scope>NUCLEOTIDE SEQUENCE</scope>
</reference>
<evidence type="ECO:0000256" key="5">
    <source>
        <dbReference type="SAM" id="Coils"/>
    </source>
</evidence>
<dbReference type="EMBL" id="CAKOGL010000005">
    <property type="protein sequence ID" value="CAH2086957.1"/>
    <property type="molecule type" value="Genomic_DNA"/>
</dbReference>